<feature type="transmembrane region" description="Helical" evidence="9">
    <location>
        <begin position="186"/>
        <end position="204"/>
    </location>
</feature>
<comment type="similarity">
    <text evidence="3">Belongs to the TBCC family.</text>
</comment>
<name>A0A9P8AG43_9ASCO</name>
<feature type="transmembrane region" description="Helical" evidence="9">
    <location>
        <begin position="366"/>
        <end position="385"/>
    </location>
</feature>
<dbReference type="GO" id="GO:0016020">
    <property type="term" value="C:membrane"/>
    <property type="evidence" value="ECO:0007669"/>
    <property type="project" value="UniProtKB-SubCell"/>
</dbReference>
<evidence type="ECO:0000256" key="4">
    <source>
        <dbReference type="ARBA" id="ARBA00022448"/>
    </source>
</evidence>
<dbReference type="Proteomes" id="UP000790833">
    <property type="component" value="Unassembled WGS sequence"/>
</dbReference>
<dbReference type="Gene3D" id="1.20.1740.10">
    <property type="entry name" value="Amino acid/polyamine transporter I"/>
    <property type="match status" value="1"/>
</dbReference>
<dbReference type="PROSITE" id="PS51329">
    <property type="entry name" value="C_CAP_COFACTOR_C"/>
    <property type="match status" value="1"/>
</dbReference>
<dbReference type="OrthoDB" id="5982228at2759"/>
<evidence type="ECO:0000259" key="10">
    <source>
        <dbReference type="PROSITE" id="PS51329"/>
    </source>
</evidence>
<keyword evidence="5 9" id="KW-0812">Transmembrane</keyword>
<feature type="transmembrane region" description="Helical" evidence="9">
    <location>
        <begin position="319"/>
        <end position="339"/>
    </location>
</feature>
<dbReference type="GO" id="GO:0015171">
    <property type="term" value="F:amino acid transmembrane transporter activity"/>
    <property type="evidence" value="ECO:0007669"/>
    <property type="project" value="TreeGrafter"/>
</dbReference>
<reference evidence="11" key="1">
    <citation type="submission" date="2021-03" db="EMBL/GenBank/DDBJ databases">
        <authorList>
            <person name="Palmer J.M."/>
        </authorList>
    </citation>
    <scope>NUCLEOTIDE SEQUENCE</scope>
    <source>
        <strain evidence="11">ARV_011</strain>
    </source>
</reference>
<dbReference type="Pfam" id="PF07986">
    <property type="entry name" value="TBCC"/>
    <property type="match status" value="1"/>
</dbReference>
<keyword evidence="4" id="KW-0813">Transport</keyword>
<keyword evidence="7 9" id="KW-1133">Transmembrane helix</keyword>
<evidence type="ECO:0000256" key="6">
    <source>
        <dbReference type="ARBA" id="ARBA00022970"/>
    </source>
</evidence>
<dbReference type="InterPro" id="IPR004841">
    <property type="entry name" value="AA-permease/SLC12A_dom"/>
</dbReference>
<dbReference type="Gene3D" id="2.160.20.70">
    <property type="match status" value="1"/>
</dbReference>
<dbReference type="PANTHER" id="PTHR43341:SF1">
    <property type="entry name" value="GENERAL AMINO-ACID PERMEASE GAP1"/>
    <property type="match status" value="1"/>
</dbReference>
<evidence type="ECO:0000256" key="3">
    <source>
        <dbReference type="ARBA" id="ARBA00008848"/>
    </source>
</evidence>
<sequence length="722" mass="78816">MEAFNQIFKRDAPVDAETEVIQDSGPQYDHEPTKKAQLQQSITPISAQFISIGSAIGTGLLIGSGKCLTAGPLVMMIGYSVTSMFIYLMCQALGELTVTLPLNGGFTNYTSRLLGPNWGFTLAWNYGLQWASVLPMQLIAARITMDYWNDAKLPITIPMFIVVMAANLFSVRIYAYLQTFFSIIKLFSLALFAIAAVGVNMGAFNDDAIGFKYWKNPGPISDQGLLGLVICISTSIFSFAGTELIGVTSSEQMNPEETVPIAIKQLSMRVVSVILPCAFIISLSVPYNDHNLIGSAKGSNSSPFVLALSKEGGGVASSLMNGVVLVTVISLGVSSVYAASRTLVALAENGHAPSCFTKTTNNGTPFNAVVVVGLVGVTVLFLDFLPEFLDQALMVFISFGGASILFSYLTICACHIRLRRLLSEMDIPLAKLHFQAQFGIYGSIIAVTMATCPHHSIPLRNTITSNGNPKLYRTLAASYAEEIQQSSLKMTAYEQQKCLDLLEKVNADIITKCAKQRAPFQFTGSPIPPVSSYNRTQQKKTKVETHDDKFEIWTEPLVDEKRSIETNHIYLNSTSGSVIVCNGKAIRSVHIAEAQRSLLIIAASDSVFLRKVENCVIVVSCHQLRCLEVKNCSIYVHVSNNTMTIEKCKGLQIASPPDSEPVMVDDFNAPLKSDRNPHFVYIDYSLSGQLSEWAESSMDDGPLLPQGKQTLCTFLEPQTIIR</sequence>
<dbReference type="InterPro" id="IPR004840">
    <property type="entry name" value="Amino_acid_permease_CS"/>
</dbReference>
<feature type="transmembrane region" description="Helical" evidence="9">
    <location>
        <begin position="224"/>
        <end position="245"/>
    </location>
</feature>
<dbReference type="PANTHER" id="PTHR43341">
    <property type="entry name" value="AMINO ACID PERMEASE"/>
    <property type="match status" value="1"/>
</dbReference>
<dbReference type="RefSeq" id="XP_043047350.1">
    <property type="nucleotide sequence ID" value="XM_043193513.1"/>
</dbReference>
<feature type="transmembrane region" description="Helical" evidence="9">
    <location>
        <begin position="155"/>
        <end position="174"/>
    </location>
</feature>
<keyword evidence="8 9" id="KW-0472">Membrane</keyword>
<dbReference type="EMBL" id="JAHMUF010000023">
    <property type="protein sequence ID" value="KAG7191798.1"/>
    <property type="molecule type" value="Genomic_DNA"/>
</dbReference>
<comment type="similarity">
    <text evidence="2">Belongs to the amino acid-polyamine-organocation (APC) superfamily. YAT (TC 2.A.3.10) family.</text>
</comment>
<comment type="subcellular location">
    <subcellularLocation>
        <location evidence="1">Membrane</location>
        <topology evidence="1">Multi-pass membrane protein</topology>
    </subcellularLocation>
</comment>
<evidence type="ECO:0000256" key="7">
    <source>
        <dbReference type="ARBA" id="ARBA00022989"/>
    </source>
</evidence>
<evidence type="ECO:0000256" key="8">
    <source>
        <dbReference type="ARBA" id="ARBA00023136"/>
    </source>
</evidence>
<feature type="domain" description="C-CAP/cofactor C-like" evidence="10">
    <location>
        <begin position="528"/>
        <end position="669"/>
    </location>
</feature>
<evidence type="ECO:0000256" key="2">
    <source>
        <dbReference type="ARBA" id="ARBA00006983"/>
    </source>
</evidence>
<feature type="transmembrane region" description="Helical" evidence="9">
    <location>
        <begin position="432"/>
        <end position="451"/>
    </location>
</feature>
<evidence type="ECO:0000256" key="9">
    <source>
        <dbReference type="SAM" id="Phobius"/>
    </source>
</evidence>
<dbReference type="InterPro" id="IPR017901">
    <property type="entry name" value="C-CAP_CF_C-like"/>
</dbReference>
<organism evidence="11 12">
    <name type="scientific">Scheffersomyces spartinae</name>
    <dbReference type="NCBI Taxonomy" id="45513"/>
    <lineage>
        <taxon>Eukaryota</taxon>
        <taxon>Fungi</taxon>
        <taxon>Dikarya</taxon>
        <taxon>Ascomycota</taxon>
        <taxon>Saccharomycotina</taxon>
        <taxon>Pichiomycetes</taxon>
        <taxon>Debaryomycetaceae</taxon>
        <taxon>Scheffersomyces</taxon>
    </lineage>
</organism>
<keyword evidence="6" id="KW-0029">Amino-acid transport</keyword>
<evidence type="ECO:0000256" key="1">
    <source>
        <dbReference type="ARBA" id="ARBA00004141"/>
    </source>
</evidence>
<keyword evidence="12" id="KW-1185">Reference proteome</keyword>
<evidence type="ECO:0000313" key="12">
    <source>
        <dbReference type="Proteomes" id="UP000790833"/>
    </source>
</evidence>
<dbReference type="PROSITE" id="PS00218">
    <property type="entry name" value="AMINO_ACID_PERMEASE_1"/>
    <property type="match status" value="1"/>
</dbReference>
<dbReference type="InterPro" id="IPR012945">
    <property type="entry name" value="Tubulin-bd_cofactor_C_dom"/>
</dbReference>
<accession>A0A9P8AG43</accession>
<evidence type="ECO:0000256" key="5">
    <source>
        <dbReference type="ARBA" id="ARBA00022692"/>
    </source>
</evidence>
<feature type="transmembrane region" description="Helical" evidence="9">
    <location>
        <begin position="266"/>
        <end position="287"/>
    </location>
</feature>
<dbReference type="AlphaFoldDB" id="A0A9P8AG43"/>
<dbReference type="Pfam" id="PF00324">
    <property type="entry name" value="AA_permease"/>
    <property type="match status" value="1"/>
</dbReference>
<dbReference type="GeneID" id="66116137"/>
<evidence type="ECO:0000313" key="11">
    <source>
        <dbReference type="EMBL" id="KAG7191798.1"/>
    </source>
</evidence>
<feature type="transmembrane region" description="Helical" evidence="9">
    <location>
        <begin position="42"/>
        <end position="62"/>
    </location>
</feature>
<feature type="transmembrane region" description="Helical" evidence="9">
    <location>
        <begin position="391"/>
        <end position="411"/>
    </location>
</feature>
<protein>
    <recommendedName>
        <fullName evidence="10">C-CAP/cofactor C-like domain-containing protein</fullName>
    </recommendedName>
</protein>
<gene>
    <name evidence="11" type="ORF">KQ657_002763</name>
</gene>
<comment type="caution">
    <text evidence="11">The sequence shown here is derived from an EMBL/GenBank/DDBJ whole genome shotgun (WGS) entry which is preliminary data.</text>
</comment>
<dbReference type="InterPro" id="IPR016098">
    <property type="entry name" value="CAP/MinC_C"/>
</dbReference>
<proteinExistence type="inferred from homology"/>
<dbReference type="InterPro" id="IPR050524">
    <property type="entry name" value="APC_YAT"/>
</dbReference>